<keyword evidence="2" id="KW-1185">Reference proteome</keyword>
<evidence type="ECO:0000313" key="1">
    <source>
        <dbReference type="EMBL" id="BDS12680.1"/>
    </source>
</evidence>
<organism evidence="1 2">
    <name type="scientific">Aureispira anguillae</name>
    <dbReference type="NCBI Taxonomy" id="2864201"/>
    <lineage>
        <taxon>Bacteria</taxon>
        <taxon>Pseudomonadati</taxon>
        <taxon>Bacteroidota</taxon>
        <taxon>Saprospiria</taxon>
        <taxon>Saprospirales</taxon>
        <taxon>Saprospiraceae</taxon>
        <taxon>Aureispira</taxon>
    </lineage>
</organism>
<accession>A0A915YGD9</accession>
<reference evidence="1" key="1">
    <citation type="submission" date="2022-09" db="EMBL/GenBank/DDBJ databases">
        <title>Aureispira anguillicida sp. nov., isolated from Leptocephalus of Japanese eel Anguilla japonica.</title>
        <authorList>
            <person name="Yuasa K."/>
            <person name="Mekata T."/>
            <person name="Ikunari K."/>
        </authorList>
    </citation>
    <scope>NUCLEOTIDE SEQUENCE</scope>
    <source>
        <strain evidence="1">EL160426</strain>
    </source>
</reference>
<evidence type="ECO:0000313" key="2">
    <source>
        <dbReference type="Proteomes" id="UP001060919"/>
    </source>
</evidence>
<dbReference type="Proteomes" id="UP001060919">
    <property type="component" value="Chromosome"/>
</dbReference>
<protein>
    <submittedName>
        <fullName evidence="1">Uncharacterized protein</fullName>
    </submittedName>
</protein>
<sequence length="36" mass="4097">MLLIELSVISVIRNGAFFCFLLSKRLRLIKGSVIFV</sequence>
<dbReference type="KEGG" id="aup:AsAng_0034040"/>
<gene>
    <name evidence="1" type="ORF">AsAng_0034040</name>
</gene>
<name>A0A915YGD9_9BACT</name>
<dbReference type="EMBL" id="AP026867">
    <property type="protein sequence ID" value="BDS12680.1"/>
    <property type="molecule type" value="Genomic_DNA"/>
</dbReference>
<proteinExistence type="predicted"/>
<dbReference type="AlphaFoldDB" id="A0A915YGD9"/>